<reference evidence="3" key="1">
    <citation type="submission" date="2021-03" db="EMBL/GenBank/DDBJ databases">
        <title>Chromosome level genome of the anhydrobiotic midge Polypedilum vanderplanki.</title>
        <authorList>
            <person name="Yoshida Y."/>
            <person name="Kikawada T."/>
            <person name="Gusev O."/>
        </authorList>
    </citation>
    <scope>NUCLEOTIDE SEQUENCE</scope>
    <source>
        <strain evidence="3">NIAS01</strain>
        <tissue evidence="3">Whole body or cell culture</tissue>
    </source>
</reference>
<organism evidence="3 4">
    <name type="scientific">Polypedilum vanderplanki</name>
    <name type="common">Sleeping chironomid midge</name>
    <dbReference type="NCBI Taxonomy" id="319348"/>
    <lineage>
        <taxon>Eukaryota</taxon>
        <taxon>Metazoa</taxon>
        <taxon>Ecdysozoa</taxon>
        <taxon>Arthropoda</taxon>
        <taxon>Hexapoda</taxon>
        <taxon>Insecta</taxon>
        <taxon>Pterygota</taxon>
        <taxon>Neoptera</taxon>
        <taxon>Endopterygota</taxon>
        <taxon>Diptera</taxon>
        <taxon>Nematocera</taxon>
        <taxon>Chironomoidea</taxon>
        <taxon>Chironomidae</taxon>
        <taxon>Chironominae</taxon>
        <taxon>Polypedilum</taxon>
        <taxon>Polypedilum</taxon>
    </lineage>
</organism>
<dbReference type="OrthoDB" id="1057137at2759"/>
<evidence type="ECO:0000259" key="2">
    <source>
        <dbReference type="PROSITE" id="PS52001"/>
    </source>
</evidence>
<comment type="caution">
    <text evidence="3">The sequence shown here is derived from an EMBL/GenBank/DDBJ whole genome shotgun (WGS) entry which is preliminary data.</text>
</comment>
<proteinExistence type="predicted"/>
<dbReference type="InterPro" id="IPR019181">
    <property type="entry name" value="LSM12_ABD"/>
</dbReference>
<gene>
    <name evidence="3" type="ORF">PVAND_012254</name>
</gene>
<feature type="domain" description="AD" evidence="2">
    <location>
        <begin position="61"/>
        <end position="160"/>
    </location>
</feature>
<dbReference type="InterPro" id="IPR047574">
    <property type="entry name" value="AD"/>
</dbReference>
<dbReference type="InterPro" id="IPR048478">
    <property type="entry name" value="LSM12_LSM"/>
</dbReference>
<evidence type="ECO:0000256" key="1">
    <source>
        <dbReference type="SAM" id="MobiDB-lite"/>
    </source>
</evidence>
<feature type="compositionally biased region" description="Low complexity" evidence="1">
    <location>
        <begin position="160"/>
        <end position="178"/>
    </location>
</feature>
<dbReference type="Proteomes" id="UP001107558">
    <property type="component" value="Chromosome 1"/>
</dbReference>
<sequence>MYDDLIEGQVMAFDLNTRLLVLKNNSETCSRLNNVFIINLQHCKDINVKKEVNGAESQEPQSINLQRLQNRVRNQVETKKRLVSALKANVGEDAQNLYMSLSKMLTAEQVSWSGPDIVVFNDVLIKPPYRVENVEATTSGRQRELDYVKKLVMNRHKQLNNNSSGTSSSSEINSSTKN</sequence>
<name>A0A9J6CLV4_POLVA</name>
<dbReference type="InterPro" id="IPR039683">
    <property type="entry name" value="Lsm12-like"/>
</dbReference>
<dbReference type="PANTHER" id="PTHR13542">
    <property type="entry name" value="LSM12 HOMOLOG"/>
    <property type="match status" value="1"/>
</dbReference>
<dbReference type="Pfam" id="PF09793">
    <property type="entry name" value="AD"/>
    <property type="match status" value="1"/>
</dbReference>
<accession>A0A9J6CLV4</accession>
<dbReference type="EMBL" id="JADBJN010000001">
    <property type="protein sequence ID" value="KAG5682936.1"/>
    <property type="molecule type" value="Genomic_DNA"/>
</dbReference>
<dbReference type="AlphaFoldDB" id="A0A9J6CLV4"/>
<dbReference type="Pfam" id="PF21166">
    <property type="entry name" value="LSM12_LSM"/>
    <property type="match status" value="1"/>
</dbReference>
<protein>
    <recommendedName>
        <fullName evidence="2">AD domain-containing protein</fullName>
    </recommendedName>
</protein>
<dbReference type="PROSITE" id="PS52001">
    <property type="entry name" value="AD"/>
    <property type="match status" value="1"/>
</dbReference>
<feature type="region of interest" description="Disordered" evidence="1">
    <location>
        <begin position="157"/>
        <end position="178"/>
    </location>
</feature>
<evidence type="ECO:0000313" key="3">
    <source>
        <dbReference type="EMBL" id="KAG5682936.1"/>
    </source>
</evidence>
<dbReference type="SMART" id="SM00995">
    <property type="entry name" value="AD"/>
    <property type="match status" value="1"/>
</dbReference>
<evidence type="ECO:0000313" key="4">
    <source>
        <dbReference type="Proteomes" id="UP001107558"/>
    </source>
</evidence>
<keyword evidence="4" id="KW-1185">Reference proteome</keyword>